<feature type="compositionally biased region" description="Basic and acidic residues" evidence="1">
    <location>
        <begin position="158"/>
        <end position="174"/>
    </location>
</feature>
<gene>
    <name evidence="2" type="ORF">PHISCL_00284</name>
</gene>
<feature type="region of interest" description="Disordered" evidence="1">
    <location>
        <begin position="1"/>
        <end position="52"/>
    </location>
</feature>
<dbReference type="EMBL" id="MVGC01000004">
    <property type="protein sequence ID" value="RJE27408.1"/>
    <property type="molecule type" value="Genomic_DNA"/>
</dbReference>
<feature type="region of interest" description="Disordered" evidence="1">
    <location>
        <begin position="442"/>
        <end position="461"/>
    </location>
</feature>
<protein>
    <submittedName>
        <fullName evidence="2">Uncharacterized protein</fullName>
    </submittedName>
</protein>
<proteinExistence type="predicted"/>
<evidence type="ECO:0000256" key="1">
    <source>
        <dbReference type="SAM" id="MobiDB-lite"/>
    </source>
</evidence>
<dbReference type="AlphaFoldDB" id="A0A3A2ZW87"/>
<keyword evidence="3" id="KW-1185">Reference proteome</keyword>
<comment type="caution">
    <text evidence="2">The sequence shown here is derived from an EMBL/GenBank/DDBJ whole genome shotgun (WGS) entry which is preliminary data.</text>
</comment>
<dbReference type="Proteomes" id="UP000266188">
    <property type="component" value="Unassembled WGS sequence"/>
</dbReference>
<reference evidence="3" key="1">
    <citation type="submission" date="2017-02" db="EMBL/GenBank/DDBJ databases">
        <authorList>
            <person name="Tafer H."/>
            <person name="Lopandic K."/>
        </authorList>
    </citation>
    <scope>NUCLEOTIDE SEQUENCE [LARGE SCALE GENOMIC DNA]</scope>
    <source>
        <strain evidence="3">CBS 366.77</strain>
    </source>
</reference>
<feature type="compositionally biased region" description="Basic and acidic residues" evidence="1">
    <location>
        <begin position="1"/>
        <end position="23"/>
    </location>
</feature>
<dbReference type="STRING" id="2070753.A0A3A2ZW87"/>
<accession>A0A3A2ZW87</accession>
<feature type="region of interest" description="Disordered" evidence="1">
    <location>
        <begin position="67"/>
        <end position="94"/>
    </location>
</feature>
<name>A0A3A2ZW87_9EURO</name>
<feature type="region of interest" description="Disordered" evidence="1">
    <location>
        <begin position="115"/>
        <end position="193"/>
    </location>
</feature>
<feature type="compositionally biased region" description="Polar residues" evidence="1">
    <location>
        <begin position="84"/>
        <end position="94"/>
    </location>
</feature>
<sequence>MDEDRQDAQKEQTEGRVFGLRDRKALRRSIGSIASPMSPLRQSPRRTSAGLQVFAAPPRRVSRRIMPSDLAFGSPIARKKVQESSKTSAPQNQPAFELDGAAGVTDAGIDHFPTIEGFEEPELPPTPTQLGLEPPPGRRKGLMSSSPSTRHGKMTRRRIPDTEKSSPLKPKGVEAEWEPDDQSGAEFSSGQVLFPEPVLQKQKLKRELSAQLQQLKDDLTELGAWTDKLNDRSENPEHDGEDFTKLISLLTSQDYHNTSSRPNQPANASMSSLLSTLLPFSKKTHKITRKTSPPPTNPYALDLSEQSEPYHTAFAPLDLKSHSDRVSASKHDLREQHTLTFTSPPPFPPGLYNVSVVYQSNPETQSLITISIPEDQNDPELKIPETLRHWMNCRLANPLLKLDVSSLCWGINRYWEAMVWRGQIWSQMETQHPKLVAGRVVTNNSTNDKGTDQGSTAHSDSVDLSRSDLWRLIGHLERSSMLFNAKDGGTKLHLSCALKMNEWTSEPELMPEISIQVSSMARDSKKKIEEEARKVFHGLLSENRPSSENGSQGRGIGILDVYAIVRATEGVLGVLFAEAALNGDR</sequence>
<evidence type="ECO:0000313" key="3">
    <source>
        <dbReference type="Proteomes" id="UP000266188"/>
    </source>
</evidence>
<dbReference type="OrthoDB" id="4160836at2759"/>
<feature type="compositionally biased region" description="Polar residues" evidence="1">
    <location>
        <begin position="442"/>
        <end position="459"/>
    </location>
</feature>
<evidence type="ECO:0000313" key="2">
    <source>
        <dbReference type="EMBL" id="RJE27408.1"/>
    </source>
</evidence>
<organism evidence="2 3">
    <name type="scientific">Aspergillus sclerotialis</name>
    <dbReference type="NCBI Taxonomy" id="2070753"/>
    <lineage>
        <taxon>Eukaryota</taxon>
        <taxon>Fungi</taxon>
        <taxon>Dikarya</taxon>
        <taxon>Ascomycota</taxon>
        <taxon>Pezizomycotina</taxon>
        <taxon>Eurotiomycetes</taxon>
        <taxon>Eurotiomycetidae</taxon>
        <taxon>Eurotiales</taxon>
        <taxon>Aspergillaceae</taxon>
        <taxon>Aspergillus</taxon>
        <taxon>Aspergillus subgen. Polypaecilum</taxon>
    </lineage>
</organism>